<proteinExistence type="predicted"/>
<dbReference type="EMBL" id="OOIL02001613">
    <property type="protein sequence ID" value="VFQ77111.1"/>
    <property type="molecule type" value="Genomic_DNA"/>
</dbReference>
<dbReference type="Proteomes" id="UP000595140">
    <property type="component" value="Unassembled WGS sequence"/>
</dbReference>
<organism evidence="2 3">
    <name type="scientific">Cuscuta campestris</name>
    <dbReference type="NCBI Taxonomy" id="132261"/>
    <lineage>
        <taxon>Eukaryota</taxon>
        <taxon>Viridiplantae</taxon>
        <taxon>Streptophyta</taxon>
        <taxon>Embryophyta</taxon>
        <taxon>Tracheophyta</taxon>
        <taxon>Spermatophyta</taxon>
        <taxon>Magnoliopsida</taxon>
        <taxon>eudicotyledons</taxon>
        <taxon>Gunneridae</taxon>
        <taxon>Pentapetalae</taxon>
        <taxon>asterids</taxon>
        <taxon>lamiids</taxon>
        <taxon>Solanales</taxon>
        <taxon>Convolvulaceae</taxon>
        <taxon>Cuscuteae</taxon>
        <taxon>Cuscuta</taxon>
        <taxon>Cuscuta subgen. Grammica</taxon>
        <taxon>Cuscuta sect. Cleistogrammica</taxon>
    </lineage>
</organism>
<evidence type="ECO:0000313" key="2">
    <source>
        <dbReference type="EMBL" id="VFQ77111.1"/>
    </source>
</evidence>
<evidence type="ECO:0000256" key="1">
    <source>
        <dbReference type="SAM" id="Phobius"/>
    </source>
</evidence>
<sequence length="103" mass="11760">MAELRLTCDAGLPAVQRRVDAVSVSFRKSLETTKSRVQETVLLQGISLPAMVSKPGLLTDWPWTPLCSFKVYILLCFFPLLLFFNFIFNFGYNVFLFSFTLLI</sequence>
<keyword evidence="1" id="KW-0812">Transmembrane</keyword>
<dbReference type="AlphaFoldDB" id="A0A484LL33"/>
<reference evidence="2 3" key="1">
    <citation type="submission" date="2018-04" db="EMBL/GenBank/DDBJ databases">
        <authorList>
            <person name="Vogel A."/>
        </authorList>
    </citation>
    <scope>NUCLEOTIDE SEQUENCE [LARGE SCALE GENOMIC DNA]</scope>
</reference>
<keyword evidence="1" id="KW-0472">Membrane</keyword>
<gene>
    <name evidence="2" type="ORF">CCAM_LOCUS18887</name>
</gene>
<accession>A0A484LL33</accession>
<feature type="transmembrane region" description="Helical" evidence="1">
    <location>
        <begin position="71"/>
        <end position="102"/>
    </location>
</feature>
<keyword evidence="1" id="KW-1133">Transmembrane helix</keyword>
<name>A0A484LL33_9ASTE</name>
<evidence type="ECO:0000313" key="3">
    <source>
        <dbReference type="Proteomes" id="UP000595140"/>
    </source>
</evidence>
<dbReference type="OrthoDB" id="10577201at2759"/>
<keyword evidence="3" id="KW-1185">Reference proteome</keyword>
<protein>
    <submittedName>
        <fullName evidence="2">Uncharacterized protein</fullName>
    </submittedName>
</protein>